<dbReference type="EMBL" id="JAXOVC010000005">
    <property type="protein sequence ID" value="KAK4501512.1"/>
    <property type="molecule type" value="Genomic_DNA"/>
</dbReference>
<evidence type="ECO:0000256" key="2">
    <source>
        <dbReference type="ARBA" id="ARBA00022448"/>
    </source>
</evidence>
<comment type="subcellular location">
    <subcellularLocation>
        <location evidence="1">Membrane</location>
        <topology evidence="1">Multi-pass membrane protein</topology>
    </subcellularLocation>
</comment>
<dbReference type="Gene3D" id="1.20.1250.20">
    <property type="entry name" value="MFS general substrate transporter like domains"/>
    <property type="match status" value="2"/>
</dbReference>
<keyword evidence="8" id="KW-1185">Reference proteome</keyword>
<keyword evidence="2" id="KW-0813">Transport</keyword>
<dbReference type="Pfam" id="PF07690">
    <property type="entry name" value="MFS_1"/>
    <property type="match status" value="1"/>
</dbReference>
<evidence type="ECO:0000313" key="7">
    <source>
        <dbReference type="EMBL" id="KAK4501512.1"/>
    </source>
</evidence>
<evidence type="ECO:0000256" key="6">
    <source>
        <dbReference type="SAM" id="Phobius"/>
    </source>
</evidence>
<comment type="caution">
    <text evidence="7">The sequence shown here is derived from an EMBL/GenBank/DDBJ whole genome shotgun (WGS) entry which is preliminary data.</text>
</comment>
<evidence type="ECO:0000256" key="1">
    <source>
        <dbReference type="ARBA" id="ARBA00004141"/>
    </source>
</evidence>
<feature type="transmembrane region" description="Helical" evidence="6">
    <location>
        <begin position="419"/>
        <end position="436"/>
    </location>
</feature>
<dbReference type="InterPro" id="IPR011701">
    <property type="entry name" value="MFS"/>
</dbReference>
<dbReference type="PANTHER" id="PTHR43791">
    <property type="entry name" value="PERMEASE-RELATED"/>
    <property type="match status" value="1"/>
</dbReference>
<feature type="transmembrane region" description="Helical" evidence="6">
    <location>
        <begin position="327"/>
        <end position="346"/>
    </location>
</feature>
<evidence type="ECO:0000256" key="4">
    <source>
        <dbReference type="ARBA" id="ARBA00022989"/>
    </source>
</evidence>
<feature type="transmembrane region" description="Helical" evidence="6">
    <location>
        <begin position="300"/>
        <end position="320"/>
    </location>
</feature>
<keyword evidence="4 6" id="KW-1133">Transmembrane helix</keyword>
<organism evidence="7 8">
    <name type="scientific">Zasmidium cellare</name>
    <name type="common">Wine cellar mold</name>
    <name type="synonym">Racodium cellare</name>
    <dbReference type="NCBI Taxonomy" id="395010"/>
    <lineage>
        <taxon>Eukaryota</taxon>
        <taxon>Fungi</taxon>
        <taxon>Dikarya</taxon>
        <taxon>Ascomycota</taxon>
        <taxon>Pezizomycotina</taxon>
        <taxon>Dothideomycetes</taxon>
        <taxon>Dothideomycetidae</taxon>
        <taxon>Mycosphaerellales</taxon>
        <taxon>Mycosphaerellaceae</taxon>
        <taxon>Zasmidium</taxon>
    </lineage>
</organism>
<feature type="transmembrane region" description="Helical" evidence="6">
    <location>
        <begin position="388"/>
        <end position="407"/>
    </location>
</feature>
<dbReference type="Proteomes" id="UP001305779">
    <property type="component" value="Unassembled WGS sequence"/>
</dbReference>
<proteinExistence type="predicted"/>
<keyword evidence="3 6" id="KW-0812">Transmembrane</keyword>
<feature type="transmembrane region" description="Helical" evidence="6">
    <location>
        <begin position="196"/>
        <end position="215"/>
    </location>
</feature>
<keyword evidence="5 6" id="KW-0472">Membrane</keyword>
<protein>
    <submittedName>
        <fullName evidence="7">Uncharacterized protein</fullName>
    </submittedName>
</protein>
<dbReference type="InterPro" id="IPR036259">
    <property type="entry name" value="MFS_trans_sf"/>
</dbReference>
<sequence length="476" mass="52834">MAVEVARPSQDVEGTKDVVDMLEEMSGSQAEKQASDEGGVQEHVVRTPEDARVERRLLLKADLIILPLIFVSYLLDFLDRSDVGNAAVAGMTTDLHMSASQLSTAASMFYVTYVLFQLPGNLAVRVIDPQVLLGIGLMVWGLFNTFSAAGAVNGLIAYAIEKDLDGTDGLASWRWYVSFRILTICRSAGLTASARLFIVEGVICIGWGFVILLLLPPAPEKARWYFTAPEKELAIRRTREAFNEPHSKIRWADLAKIFRDWNFYPFSIVFACSNISLASFSTFLPVILRTLGYSKLDSQLLTIPVYVVAAVSTLAMAYFSDRLRRRGYFMIGAFAWLIAGWLILRVSKNHRLSFAGTFLIGAGTYPSVVLTFSWVLNNYAGFTRRAGTYAIVCMIAQCFSIAGTEIYSDPPFYCRGNGFALGSAVVGLSACVVLVFRLKRANRKKREAADSDVARQMRLCSIEELGNDHPDFYHFI</sequence>
<feature type="transmembrane region" description="Helical" evidence="6">
    <location>
        <begin position="263"/>
        <end position="288"/>
    </location>
</feature>
<evidence type="ECO:0000256" key="5">
    <source>
        <dbReference type="ARBA" id="ARBA00023136"/>
    </source>
</evidence>
<reference evidence="7 8" key="1">
    <citation type="journal article" date="2023" name="G3 (Bethesda)">
        <title>A chromosome-level genome assembly of Zasmidium syzygii isolated from banana leaves.</title>
        <authorList>
            <person name="van Westerhoven A.C."/>
            <person name="Mehrabi R."/>
            <person name="Talebi R."/>
            <person name="Steentjes M.B.F."/>
            <person name="Corcolon B."/>
            <person name="Chong P.A."/>
            <person name="Kema G.H.J."/>
            <person name="Seidl M.F."/>
        </authorList>
    </citation>
    <scope>NUCLEOTIDE SEQUENCE [LARGE SCALE GENOMIC DNA]</scope>
    <source>
        <strain evidence="7 8">P124</strain>
    </source>
</reference>
<feature type="transmembrane region" description="Helical" evidence="6">
    <location>
        <begin position="95"/>
        <end position="116"/>
    </location>
</feature>
<evidence type="ECO:0000313" key="8">
    <source>
        <dbReference type="Proteomes" id="UP001305779"/>
    </source>
</evidence>
<accession>A0ABR0EJ11</accession>
<feature type="transmembrane region" description="Helical" evidence="6">
    <location>
        <begin position="352"/>
        <end position="376"/>
    </location>
</feature>
<dbReference type="SUPFAM" id="SSF103473">
    <property type="entry name" value="MFS general substrate transporter"/>
    <property type="match status" value="1"/>
</dbReference>
<evidence type="ECO:0000256" key="3">
    <source>
        <dbReference type="ARBA" id="ARBA00022692"/>
    </source>
</evidence>
<name>A0ABR0EJ11_ZASCE</name>
<feature type="transmembrane region" description="Helical" evidence="6">
    <location>
        <begin position="57"/>
        <end position="75"/>
    </location>
</feature>
<dbReference type="PANTHER" id="PTHR43791:SF36">
    <property type="entry name" value="TRANSPORTER, PUTATIVE (AFU_ORTHOLOGUE AFUA_6G08340)-RELATED"/>
    <property type="match status" value="1"/>
</dbReference>
<feature type="transmembrane region" description="Helical" evidence="6">
    <location>
        <begin position="137"/>
        <end position="160"/>
    </location>
</feature>
<gene>
    <name evidence="7" type="ORF">PRZ48_007321</name>
</gene>